<feature type="region of interest" description="Disordered" evidence="1">
    <location>
        <begin position="1"/>
        <end position="30"/>
    </location>
</feature>
<keyword evidence="2" id="KW-0472">Membrane</keyword>
<dbReference type="HOGENOM" id="CLU_2205029_0_0_4"/>
<feature type="transmembrane region" description="Helical" evidence="2">
    <location>
        <begin position="74"/>
        <end position="96"/>
    </location>
</feature>
<dbReference type="SUPFAM" id="SSF51905">
    <property type="entry name" value="FAD/NAD(P)-binding domain"/>
    <property type="match status" value="1"/>
</dbReference>
<reference evidence="3" key="1">
    <citation type="submission" date="2006-05" db="EMBL/GenBank/DDBJ databases">
        <title>Complete sequence of chromosome 3 of Burkholderia cenocepacia AU 1054.</title>
        <authorList>
            <consortium name="US DOE Joint Genome Institute"/>
            <person name="Copeland A."/>
            <person name="Lucas S."/>
            <person name="Lapidus A."/>
            <person name="Barry K."/>
            <person name="Detter J.C."/>
            <person name="Glavina del Rio T."/>
            <person name="Hammon N."/>
            <person name="Israni S."/>
            <person name="Dalin E."/>
            <person name="Tice H."/>
            <person name="Pitluck S."/>
            <person name="Chain P."/>
            <person name="Malfatti S."/>
            <person name="Shin M."/>
            <person name="Vergez L."/>
            <person name="Schmutz J."/>
            <person name="Larimer F."/>
            <person name="Land M."/>
            <person name="Hauser L."/>
            <person name="Kyrpides N."/>
            <person name="Lykidis A."/>
            <person name="LiPuma J.J."/>
            <person name="Konstantinidis K."/>
            <person name="Tiedje J.M."/>
            <person name="Richardson P."/>
        </authorList>
    </citation>
    <scope>NUCLEOTIDE SEQUENCE [LARGE SCALE GENOMIC DNA]</scope>
    <source>
        <strain evidence="3">AU 1054</strain>
    </source>
</reference>
<accession>A0A0H2Y2D8</accession>
<keyword evidence="2" id="KW-1133">Transmembrane helix</keyword>
<keyword evidence="2" id="KW-0812">Transmembrane</keyword>
<dbReference type="InterPro" id="IPR036188">
    <property type="entry name" value="FAD/NAD-bd_sf"/>
</dbReference>
<gene>
    <name evidence="3" type="ordered locus">Bcen_6293</name>
</gene>
<name>A0A0H2Y2D8_BURO1</name>
<dbReference type="EMBL" id="CP000380">
    <property type="protein sequence ID" value="ABF81156.1"/>
    <property type="molecule type" value="Genomic_DNA"/>
</dbReference>
<evidence type="ECO:0000256" key="1">
    <source>
        <dbReference type="SAM" id="MobiDB-lite"/>
    </source>
</evidence>
<proteinExistence type="predicted"/>
<organism evidence="3">
    <name type="scientific">Burkholderia orbicola (strain AU 1054)</name>
    <dbReference type="NCBI Taxonomy" id="331271"/>
    <lineage>
        <taxon>Bacteria</taxon>
        <taxon>Pseudomonadati</taxon>
        <taxon>Pseudomonadota</taxon>
        <taxon>Betaproteobacteria</taxon>
        <taxon>Burkholderiales</taxon>
        <taxon>Burkholderiaceae</taxon>
        <taxon>Burkholderia</taxon>
        <taxon>Burkholderia cepacia complex</taxon>
        <taxon>Burkholderia orbicola</taxon>
    </lineage>
</organism>
<sequence precursor="true">MSMKNSALRVVGPSGTLLSAADPPDEGDGGLAALAERTATAISALFVERPTLTPLSTKSALRPMTSDGVPLNGFLPGVAGVYAVVAHPGVILAPWLGRLAAKTIMKA</sequence>
<evidence type="ECO:0000313" key="3">
    <source>
        <dbReference type="EMBL" id="ABF81156.1"/>
    </source>
</evidence>
<dbReference type="Gene3D" id="3.30.9.10">
    <property type="entry name" value="D-Amino Acid Oxidase, subunit A, domain 2"/>
    <property type="match status" value="1"/>
</dbReference>
<protein>
    <submittedName>
        <fullName evidence="3">FAD dependent oxidoreductase</fullName>
    </submittedName>
</protein>
<dbReference type="Gene3D" id="3.50.50.60">
    <property type="entry name" value="FAD/NAD(P)-binding domain"/>
    <property type="match status" value="1"/>
</dbReference>
<evidence type="ECO:0000256" key="2">
    <source>
        <dbReference type="SAM" id="Phobius"/>
    </source>
</evidence>
<dbReference type="AlphaFoldDB" id="A0A0H2Y2D8"/>